<comment type="caution">
    <text evidence="2">The sequence shown here is derived from an EMBL/GenBank/DDBJ whole genome shotgun (WGS) entry which is preliminary data.</text>
</comment>
<dbReference type="RefSeq" id="WP_085510853.1">
    <property type="nucleotide sequence ID" value="NZ_FXAP01000001.1"/>
</dbReference>
<keyword evidence="3" id="KW-1185">Reference proteome</keyword>
<sequence length="107" mass="11731">MSERPAAPPIRIGEAEWIVMREMPDRPAGLVKYFAPSGAPAYFRCVTWAPRSEDRRLIGRFATLAEAERAVPGGRRSAAPATPGSADAWEHGQVPWDAAPRRSGRYA</sequence>
<dbReference type="EMBL" id="RKHL01000001">
    <property type="protein sequence ID" value="ROR81809.1"/>
    <property type="molecule type" value="Genomic_DNA"/>
</dbReference>
<name>A0A3N2C2U4_9MICO</name>
<protein>
    <submittedName>
        <fullName evidence="2">Uncharacterized protein</fullName>
    </submittedName>
</protein>
<reference evidence="2 3" key="1">
    <citation type="submission" date="2018-11" db="EMBL/GenBank/DDBJ databases">
        <title>Sequencing the genomes of 1000 actinobacteria strains.</title>
        <authorList>
            <person name="Klenk H.-P."/>
        </authorList>
    </citation>
    <scope>NUCLEOTIDE SEQUENCE [LARGE SCALE GENOMIC DNA]</scope>
    <source>
        <strain evidence="2 3">DSM 14012</strain>
    </source>
</reference>
<feature type="region of interest" description="Disordered" evidence="1">
    <location>
        <begin position="69"/>
        <end position="107"/>
    </location>
</feature>
<dbReference type="Proteomes" id="UP000266915">
    <property type="component" value="Unassembled WGS sequence"/>
</dbReference>
<evidence type="ECO:0000256" key="1">
    <source>
        <dbReference type="SAM" id="MobiDB-lite"/>
    </source>
</evidence>
<gene>
    <name evidence="2" type="ORF">EDD42_1881</name>
</gene>
<dbReference type="AlphaFoldDB" id="A0A3N2C2U4"/>
<evidence type="ECO:0000313" key="3">
    <source>
        <dbReference type="Proteomes" id="UP000266915"/>
    </source>
</evidence>
<organism evidence="2 3">
    <name type="scientific">Plantibacter flavus</name>
    <dbReference type="NCBI Taxonomy" id="150123"/>
    <lineage>
        <taxon>Bacteria</taxon>
        <taxon>Bacillati</taxon>
        <taxon>Actinomycetota</taxon>
        <taxon>Actinomycetes</taxon>
        <taxon>Micrococcales</taxon>
        <taxon>Microbacteriaceae</taxon>
        <taxon>Plantibacter</taxon>
    </lineage>
</organism>
<accession>A0A3N2C2U4</accession>
<evidence type="ECO:0000313" key="2">
    <source>
        <dbReference type="EMBL" id="ROR81809.1"/>
    </source>
</evidence>
<proteinExistence type="predicted"/>